<name>A0ABD5PAV2_9EURY</name>
<dbReference type="Gene3D" id="3.20.20.370">
    <property type="entry name" value="Glycoside hydrolase/deacetylase"/>
    <property type="match status" value="1"/>
</dbReference>
<dbReference type="CDD" id="cd10931">
    <property type="entry name" value="CE4_u7"/>
    <property type="match status" value="1"/>
</dbReference>
<keyword evidence="2" id="KW-1185">Reference proteome</keyword>
<evidence type="ECO:0000313" key="2">
    <source>
        <dbReference type="Proteomes" id="UP001595921"/>
    </source>
</evidence>
<dbReference type="AlphaFoldDB" id="A0ABD5PAV2"/>
<dbReference type="InterPro" id="IPR011330">
    <property type="entry name" value="Glyco_hydro/deAcase_b/a-brl"/>
</dbReference>
<dbReference type="RefSeq" id="WP_267624538.1">
    <property type="nucleotide sequence ID" value="NZ_JAODIW010000009.1"/>
</dbReference>
<dbReference type="SUPFAM" id="SSF88713">
    <property type="entry name" value="Glycoside hydrolase/deacetylase"/>
    <property type="match status" value="1"/>
</dbReference>
<sequence>MFDDYDFALCLTHDVDRVRKTFQGPYYALKQPERRGYHLRTSLPDRNPYWQFERIMELEDDLGVRSSFYFLQERELLREMAPKEWLTPRNWMLHRGIYDVREPAIAEVIRDLDAGGWEVGLHGSYGSYDDRERLAHEKAVLEDVLGHPVRGIRQHHLNLTEPPTRTWEHHAALGFEYDASLGSSRTYGFGNGYGPLHPFDDEFTVFPLTLMEVAMPTPGDEPEAAWAACESLLHEARDNGAVMTVLWHPRYFSERDFPGYADMYRRLIERAQELNAWVGPLEEAYDALAAQPDALALADD</sequence>
<reference evidence="1 2" key="1">
    <citation type="journal article" date="2019" name="Int. J. Syst. Evol. Microbiol.">
        <title>The Global Catalogue of Microorganisms (GCM) 10K type strain sequencing project: providing services to taxonomists for standard genome sequencing and annotation.</title>
        <authorList>
            <consortium name="The Broad Institute Genomics Platform"/>
            <consortium name="The Broad Institute Genome Sequencing Center for Infectious Disease"/>
            <person name="Wu L."/>
            <person name="Ma J."/>
        </authorList>
    </citation>
    <scope>NUCLEOTIDE SEQUENCE [LARGE SCALE GENOMIC DNA]</scope>
    <source>
        <strain evidence="1 2">CGMCC 1.12553</strain>
    </source>
</reference>
<dbReference type="EMBL" id="JBHSDS010000005">
    <property type="protein sequence ID" value="MFC4357805.1"/>
    <property type="molecule type" value="Genomic_DNA"/>
</dbReference>
<proteinExistence type="predicted"/>
<protein>
    <submittedName>
        <fullName evidence="1">Polysaccharide deacetylase family protein</fullName>
    </submittedName>
</protein>
<organism evidence="1 2">
    <name type="scientific">Halobium salinum</name>
    <dbReference type="NCBI Taxonomy" id="1364940"/>
    <lineage>
        <taxon>Archaea</taxon>
        <taxon>Methanobacteriati</taxon>
        <taxon>Methanobacteriota</taxon>
        <taxon>Stenosarchaea group</taxon>
        <taxon>Halobacteria</taxon>
        <taxon>Halobacteriales</taxon>
        <taxon>Haloferacaceae</taxon>
        <taxon>Halobium</taxon>
    </lineage>
</organism>
<accession>A0ABD5PAV2</accession>
<comment type="caution">
    <text evidence="1">The sequence shown here is derived from an EMBL/GenBank/DDBJ whole genome shotgun (WGS) entry which is preliminary data.</text>
</comment>
<evidence type="ECO:0000313" key="1">
    <source>
        <dbReference type="EMBL" id="MFC4357805.1"/>
    </source>
</evidence>
<dbReference type="Proteomes" id="UP001595921">
    <property type="component" value="Unassembled WGS sequence"/>
</dbReference>
<gene>
    <name evidence="1" type="ORF">ACFO0N_07570</name>
</gene>